<protein>
    <submittedName>
        <fullName evidence="2">Uncharacterized protein</fullName>
    </submittedName>
</protein>
<sequence length="206" mass="23711">MELAIHHSKVRSGNGKAKYFVRTGEVISSNLESTTHTYSDTTVTGRSYITSRTKKKTVFWLRFDNRQERKYVLNSDVDILSGQKISLLYLEGKKSTCLVGIANHTAGEYIPYFSRAEFRKVFKPNRENMTLLVSVGLVGSAALYHSEVWKHDLNIAEWLFGGFFYVMGIFFVSGLMFLFIALIQTILDFDYYLFKKEVKNNLNKIL</sequence>
<feature type="transmembrane region" description="Helical" evidence="1">
    <location>
        <begin position="129"/>
        <end position="146"/>
    </location>
</feature>
<evidence type="ECO:0000313" key="3">
    <source>
        <dbReference type="Proteomes" id="UP000051221"/>
    </source>
</evidence>
<proteinExistence type="predicted"/>
<evidence type="ECO:0000313" key="2">
    <source>
        <dbReference type="EMBL" id="KQH86781.1"/>
    </source>
</evidence>
<dbReference type="EMBL" id="LKHS01000005">
    <property type="protein sequence ID" value="KQH86781.1"/>
    <property type="molecule type" value="Genomic_DNA"/>
</dbReference>
<dbReference type="RefSeq" id="WP_055465697.1">
    <property type="nucleotide sequence ID" value="NZ_LKHS01000005.1"/>
</dbReference>
<dbReference type="Proteomes" id="UP000051221">
    <property type="component" value="Unassembled WGS sequence"/>
</dbReference>
<comment type="caution">
    <text evidence="2">The sequence shown here is derived from an EMBL/GenBank/DDBJ whole genome shotgun (WGS) entry which is preliminary data.</text>
</comment>
<organism evidence="2 3">
    <name type="scientific">Vibrio furnissii</name>
    <dbReference type="NCBI Taxonomy" id="29494"/>
    <lineage>
        <taxon>Bacteria</taxon>
        <taxon>Pseudomonadati</taxon>
        <taxon>Pseudomonadota</taxon>
        <taxon>Gammaproteobacteria</taxon>
        <taxon>Vibrionales</taxon>
        <taxon>Vibrionaceae</taxon>
        <taxon>Vibrio</taxon>
    </lineage>
</organism>
<evidence type="ECO:0000256" key="1">
    <source>
        <dbReference type="SAM" id="Phobius"/>
    </source>
</evidence>
<keyword evidence="1" id="KW-0812">Transmembrane</keyword>
<name>A0A0Q2R3M8_VIBFU</name>
<keyword evidence="1" id="KW-1133">Transmembrane helix</keyword>
<feature type="transmembrane region" description="Helical" evidence="1">
    <location>
        <begin position="158"/>
        <end position="187"/>
    </location>
</feature>
<accession>A0A0Q2R3M8</accession>
<dbReference type="AlphaFoldDB" id="A0A0Q2R3M8"/>
<keyword evidence="3" id="KW-1185">Reference proteome</keyword>
<gene>
    <name evidence="2" type="ORF">AMR76_06765</name>
</gene>
<reference evidence="2 3" key="1">
    <citation type="submission" date="2015-08" db="EMBL/GenBank/DDBJ databases">
        <title>Antibacterial properties of a collection of Vibrionaceae strains.</title>
        <authorList>
            <person name="Giubergia S."/>
        </authorList>
    </citation>
    <scope>NUCLEOTIDE SEQUENCE [LARGE SCALE GENOMIC DNA]</scope>
    <source>
        <strain evidence="2 3">S0821</strain>
    </source>
</reference>
<keyword evidence="1" id="KW-0472">Membrane</keyword>
<dbReference type="InParanoid" id="A0A0Q2R3M8"/>